<keyword evidence="2" id="KW-0472">Membrane</keyword>
<feature type="coiled-coil region" evidence="1">
    <location>
        <begin position="53"/>
        <end position="115"/>
    </location>
</feature>
<feature type="transmembrane region" description="Helical" evidence="2">
    <location>
        <begin position="6"/>
        <end position="24"/>
    </location>
</feature>
<keyword evidence="2" id="KW-0812">Transmembrane</keyword>
<dbReference type="EMBL" id="MN739648">
    <property type="protein sequence ID" value="QHT18123.1"/>
    <property type="molecule type" value="Genomic_DNA"/>
</dbReference>
<evidence type="ECO:0000256" key="2">
    <source>
        <dbReference type="SAM" id="Phobius"/>
    </source>
</evidence>
<evidence type="ECO:0008006" key="4">
    <source>
        <dbReference type="Google" id="ProtNLM"/>
    </source>
</evidence>
<proteinExistence type="predicted"/>
<keyword evidence="1" id="KW-0175">Coiled coil</keyword>
<dbReference type="Gene3D" id="1.20.5.340">
    <property type="match status" value="1"/>
</dbReference>
<sequence length="120" mass="13442">MSMKTIVLWCLILFFLYFMVSYILSKTIHREPMYDRGPPLAQQQTVSGGENPFQHMEVSIDTLNGEVEKLNKKLSGFDAKFTDLESQIHDAMSMAQHAQNAANDANNKVSNLTKAMSGGQ</sequence>
<protein>
    <recommendedName>
        <fullName evidence="4">t-SNARE coiled-coil homology domain-containing protein</fullName>
    </recommendedName>
</protein>
<evidence type="ECO:0000313" key="3">
    <source>
        <dbReference type="EMBL" id="QHT18123.1"/>
    </source>
</evidence>
<keyword evidence="2" id="KW-1133">Transmembrane helix</keyword>
<accession>A0A6C0DNK7</accession>
<name>A0A6C0DNK7_9ZZZZ</name>
<organism evidence="3">
    <name type="scientific">viral metagenome</name>
    <dbReference type="NCBI Taxonomy" id="1070528"/>
    <lineage>
        <taxon>unclassified sequences</taxon>
        <taxon>metagenomes</taxon>
        <taxon>organismal metagenomes</taxon>
    </lineage>
</organism>
<dbReference type="AlphaFoldDB" id="A0A6C0DNK7"/>
<evidence type="ECO:0000256" key="1">
    <source>
        <dbReference type="SAM" id="Coils"/>
    </source>
</evidence>
<reference evidence="3" key="1">
    <citation type="journal article" date="2020" name="Nature">
        <title>Giant virus diversity and host interactions through global metagenomics.</title>
        <authorList>
            <person name="Schulz F."/>
            <person name="Roux S."/>
            <person name="Paez-Espino D."/>
            <person name="Jungbluth S."/>
            <person name="Walsh D.A."/>
            <person name="Denef V.J."/>
            <person name="McMahon K.D."/>
            <person name="Konstantinidis K.T."/>
            <person name="Eloe-Fadrosh E.A."/>
            <person name="Kyrpides N.C."/>
            <person name="Woyke T."/>
        </authorList>
    </citation>
    <scope>NUCLEOTIDE SEQUENCE</scope>
    <source>
        <strain evidence="3">GVMAG-M-3300023174-3</strain>
    </source>
</reference>